<reference evidence="3 4" key="1">
    <citation type="submission" date="2017-12" db="EMBL/GenBank/DDBJ databases">
        <title>Genome sequence of the active heterotrophic nitrifier-denitrifier, Cupriavidus pauculus UM1.</title>
        <authorList>
            <person name="Putonti C."/>
            <person name="Castignetti D."/>
        </authorList>
    </citation>
    <scope>NUCLEOTIDE SEQUENCE [LARGE SCALE GENOMIC DNA]</scope>
    <source>
        <strain evidence="3 4">UM1</strain>
    </source>
</reference>
<gene>
    <name evidence="3" type="ORF">CYJ10_14630</name>
</gene>
<proteinExistence type="predicted"/>
<protein>
    <submittedName>
        <fullName evidence="3">Lipoprotein signal peptide</fullName>
    </submittedName>
</protein>
<feature type="domain" description="Spore coat protein U/FanG" evidence="2">
    <location>
        <begin position="10"/>
        <end position="149"/>
    </location>
</feature>
<dbReference type="SMART" id="SM00972">
    <property type="entry name" value="SCPU"/>
    <property type="match status" value="2"/>
</dbReference>
<keyword evidence="3" id="KW-0449">Lipoprotein</keyword>
<feature type="signal peptide" evidence="1">
    <location>
        <begin position="1"/>
        <end position="18"/>
    </location>
</feature>
<feature type="chain" id="PRO_5014685063" evidence="1">
    <location>
        <begin position="19"/>
        <end position="315"/>
    </location>
</feature>
<dbReference type="PANTHER" id="PTHR37089:SF4">
    <property type="entry name" value="EXPORTED PROTEIN"/>
    <property type="match status" value="1"/>
</dbReference>
<keyword evidence="1" id="KW-0732">Signal</keyword>
<dbReference type="RefSeq" id="WP_101682222.1">
    <property type="nucleotide sequence ID" value="NZ_PJRP01000006.1"/>
</dbReference>
<dbReference type="PANTHER" id="PTHR37089">
    <property type="entry name" value="PROTEIN U-RELATED"/>
    <property type="match status" value="1"/>
</dbReference>
<evidence type="ECO:0000256" key="1">
    <source>
        <dbReference type="SAM" id="SignalP"/>
    </source>
</evidence>
<dbReference type="InterPro" id="IPR053167">
    <property type="entry name" value="Spore_coat_component"/>
</dbReference>
<comment type="caution">
    <text evidence="3">The sequence shown here is derived from an EMBL/GenBank/DDBJ whole genome shotgun (WGS) entry which is preliminary data.</text>
</comment>
<dbReference type="OrthoDB" id="8751277at2"/>
<dbReference type="AlphaFoldDB" id="A0A2N5CCF9"/>
<feature type="domain" description="Spore coat protein U/FanG" evidence="2">
    <location>
        <begin position="179"/>
        <end position="312"/>
    </location>
</feature>
<dbReference type="Pfam" id="PF05229">
    <property type="entry name" value="SCPU"/>
    <property type="match status" value="2"/>
</dbReference>
<name>A0A2N5CCF9_9BURK</name>
<dbReference type="Proteomes" id="UP000234341">
    <property type="component" value="Unassembled WGS sequence"/>
</dbReference>
<dbReference type="EMBL" id="PJRP01000006">
    <property type="protein sequence ID" value="PLP99864.1"/>
    <property type="molecule type" value="Genomic_DNA"/>
</dbReference>
<sequence length="315" mass="31909">MRLLAALLLLTASGGAWAVCTVTTPSLAFGSYSPVSGNVADVQGSITVSCSGIALSARVRACVNIGTGSAGTSVSPRVLASGTQTLSFNLYSDSGRTQVWGSRTTGATAPPVTLDFGALLGNGSATVNYYGRVLANQTGAGTGTYASQFTGLNAEVTYVEYLLAPPDCSTLATNSLPITFTASATVASDCNITATPLDFGSIGVLSGNHDAVSTLTVQCTRNAAYTIALNAGIGNGANVSSRKMTRTGGSQTVNYQLYSDSARTVPWGDGTRGTSTVGGTGTGTANTISVYGRVPQQNTPQHGAYTDTVTATITY</sequence>
<evidence type="ECO:0000313" key="4">
    <source>
        <dbReference type="Proteomes" id="UP000234341"/>
    </source>
</evidence>
<organism evidence="3 4">
    <name type="scientific">Cupriavidus pauculus</name>
    <dbReference type="NCBI Taxonomy" id="82633"/>
    <lineage>
        <taxon>Bacteria</taxon>
        <taxon>Pseudomonadati</taxon>
        <taxon>Pseudomonadota</taxon>
        <taxon>Betaproteobacteria</taxon>
        <taxon>Burkholderiales</taxon>
        <taxon>Burkholderiaceae</taxon>
        <taxon>Cupriavidus</taxon>
    </lineage>
</organism>
<evidence type="ECO:0000259" key="2">
    <source>
        <dbReference type="Pfam" id="PF05229"/>
    </source>
</evidence>
<evidence type="ECO:0000313" key="3">
    <source>
        <dbReference type="EMBL" id="PLP99864.1"/>
    </source>
</evidence>
<accession>A0A2N5CCF9</accession>
<dbReference type="InterPro" id="IPR007893">
    <property type="entry name" value="Spore_coat_U/FanG"/>
</dbReference>